<dbReference type="PRINTS" id="PR00032">
    <property type="entry name" value="HTHARAC"/>
</dbReference>
<dbReference type="InterPro" id="IPR009057">
    <property type="entry name" value="Homeodomain-like_sf"/>
</dbReference>
<dbReference type="Proteomes" id="UP000245423">
    <property type="component" value="Chromosome 1"/>
</dbReference>
<sequence length="319" mass="37688">MKKQMYYKLLALTKEEIDILEGADVNQSLYTDDVDFIVDSNKLLTKNKLIDIRKHPRFVHFPEHKHNFIELIYVYKGSFRQVVNSQKLTLKEGELIFLNQQISHEVLPSEYRDIAINFIIKPEFFNYILTFLDNDNIICDFLLTTLYTNDARAEYLYFKVSQNKEIHETIDKIMWELYKPSTMSEATIKLLVGLLLIELAKNSDSIEGYSANDYEKKLVLDTLNYIDTNYKTATLYEISDKLMQPHYKLSRIIKKYTELTFNELLQEKRLSKAAELLKSTNLPISETAQSIGYENLTYFYKIFKEKYNKTPKKYRDTVS</sequence>
<dbReference type="InterPro" id="IPR037923">
    <property type="entry name" value="HTH-like"/>
</dbReference>
<dbReference type="PROSITE" id="PS01124">
    <property type="entry name" value="HTH_ARAC_FAMILY_2"/>
    <property type="match status" value="1"/>
</dbReference>
<gene>
    <name evidence="5" type="ORF">CUESP1_0933</name>
</gene>
<reference evidence="5 6" key="1">
    <citation type="submission" date="2016-11" db="EMBL/GenBank/DDBJ databases">
        <authorList>
            <person name="Manzoor S."/>
        </authorList>
    </citation>
    <scope>NUCLEOTIDE SEQUENCE [LARGE SCALE GENOMIC DNA]</scope>
    <source>
        <strain evidence="5">Clostridium ultunense strain Esp</strain>
    </source>
</reference>
<evidence type="ECO:0000313" key="5">
    <source>
        <dbReference type="EMBL" id="SHD76309.1"/>
    </source>
</evidence>
<evidence type="ECO:0000256" key="1">
    <source>
        <dbReference type="ARBA" id="ARBA00023015"/>
    </source>
</evidence>
<organism evidence="5 6">
    <name type="scientific">[Clostridium] ultunense Esp</name>
    <dbReference type="NCBI Taxonomy" id="1288971"/>
    <lineage>
        <taxon>Bacteria</taxon>
        <taxon>Bacillati</taxon>
        <taxon>Bacillota</taxon>
        <taxon>Tissierellia</taxon>
        <taxon>Tissierellales</taxon>
        <taxon>Tepidimicrobiaceae</taxon>
        <taxon>Schnuerera</taxon>
    </lineage>
</organism>
<evidence type="ECO:0000313" key="6">
    <source>
        <dbReference type="Proteomes" id="UP000245423"/>
    </source>
</evidence>
<dbReference type="RefSeq" id="WP_025640619.1">
    <property type="nucleotide sequence ID" value="NZ_LT669839.1"/>
</dbReference>
<dbReference type="InterPro" id="IPR014710">
    <property type="entry name" value="RmlC-like_jellyroll"/>
</dbReference>
<dbReference type="InterPro" id="IPR020449">
    <property type="entry name" value="Tscrpt_reg_AraC-type_HTH"/>
</dbReference>
<dbReference type="Pfam" id="PF12833">
    <property type="entry name" value="HTH_18"/>
    <property type="match status" value="1"/>
</dbReference>
<dbReference type="OrthoDB" id="9801308at2"/>
<keyword evidence="3" id="KW-0804">Transcription</keyword>
<dbReference type="EMBL" id="LT669839">
    <property type="protein sequence ID" value="SHD76309.1"/>
    <property type="molecule type" value="Genomic_DNA"/>
</dbReference>
<dbReference type="PANTHER" id="PTHR43280:SF28">
    <property type="entry name" value="HTH-TYPE TRANSCRIPTIONAL ACTIVATOR RHAS"/>
    <property type="match status" value="1"/>
</dbReference>
<keyword evidence="6" id="KW-1185">Reference proteome</keyword>
<dbReference type="PANTHER" id="PTHR43280">
    <property type="entry name" value="ARAC-FAMILY TRANSCRIPTIONAL REGULATOR"/>
    <property type="match status" value="1"/>
</dbReference>
<feature type="domain" description="HTH araC/xylS-type" evidence="4">
    <location>
        <begin position="220"/>
        <end position="317"/>
    </location>
</feature>
<dbReference type="Gene3D" id="1.10.10.60">
    <property type="entry name" value="Homeodomain-like"/>
    <property type="match status" value="2"/>
</dbReference>
<accession>A0A1M4PLH2</accession>
<dbReference type="Pfam" id="PF02311">
    <property type="entry name" value="AraC_binding"/>
    <property type="match status" value="1"/>
</dbReference>
<evidence type="ECO:0000256" key="2">
    <source>
        <dbReference type="ARBA" id="ARBA00023125"/>
    </source>
</evidence>
<dbReference type="GO" id="GO:0043565">
    <property type="term" value="F:sequence-specific DNA binding"/>
    <property type="evidence" value="ECO:0007669"/>
    <property type="project" value="InterPro"/>
</dbReference>
<dbReference type="SUPFAM" id="SSF51215">
    <property type="entry name" value="Regulatory protein AraC"/>
    <property type="match status" value="1"/>
</dbReference>
<keyword evidence="2" id="KW-0238">DNA-binding</keyword>
<name>A0A1M4PLH2_9FIRM</name>
<dbReference type="SMART" id="SM00342">
    <property type="entry name" value="HTH_ARAC"/>
    <property type="match status" value="1"/>
</dbReference>
<keyword evidence="1" id="KW-0805">Transcription regulation</keyword>
<dbReference type="InterPro" id="IPR018060">
    <property type="entry name" value="HTH_AraC"/>
</dbReference>
<dbReference type="InterPro" id="IPR003313">
    <property type="entry name" value="AraC-bd"/>
</dbReference>
<dbReference type="AlphaFoldDB" id="A0A1M4PLH2"/>
<protein>
    <submittedName>
        <fullName evidence="5">Transcriptional regulator with cupin sensor, AraC family protein</fullName>
    </submittedName>
</protein>
<evidence type="ECO:0000259" key="4">
    <source>
        <dbReference type="PROSITE" id="PS01124"/>
    </source>
</evidence>
<dbReference type="PROSITE" id="PS00041">
    <property type="entry name" value="HTH_ARAC_FAMILY_1"/>
    <property type="match status" value="1"/>
</dbReference>
<dbReference type="Gene3D" id="2.60.120.10">
    <property type="entry name" value="Jelly Rolls"/>
    <property type="match status" value="1"/>
</dbReference>
<dbReference type="SUPFAM" id="SSF46689">
    <property type="entry name" value="Homeodomain-like"/>
    <property type="match status" value="1"/>
</dbReference>
<proteinExistence type="predicted"/>
<evidence type="ECO:0000256" key="3">
    <source>
        <dbReference type="ARBA" id="ARBA00023163"/>
    </source>
</evidence>
<dbReference type="InterPro" id="IPR018062">
    <property type="entry name" value="HTH_AraC-typ_CS"/>
</dbReference>
<dbReference type="GO" id="GO:0003700">
    <property type="term" value="F:DNA-binding transcription factor activity"/>
    <property type="evidence" value="ECO:0007669"/>
    <property type="project" value="InterPro"/>
</dbReference>